<dbReference type="Gene3D" id="3.90.940.10">
    <property type="match status" value="1"/>
</dbReference>
<keyword evidence="1" id="KW-0240">DNA-directed RNA polymerase</keyword>
<dbReference type="GO" id="GO:0005666">
    <property type="term" value="C:RNA polymerase III complex"/>
    <property type="evidence" value="ECO:0007669"/>
    <property type="project" value="TreeGrafter"/>
</dbReference>
<dbReference type="Pfam" id="PF01192">
    <property type="entry name" value="RNA_pol_Rpb6"/>
    <property type="match status" value="1"/>
</dbReference>
<organism evidence="3">
    <name type="scientific">viral metagenome</name>
    <dbReference type="NCBI Taxonomy" id="1070528"/>
    <lineage>
        <taxon>unclassified sequences</taxon>
        <taxon>metagenomes</taxon>
        <taxon>organismal metagenomes</taxon>
    </lineage>
</organism>
<dbReference type="GO" id="GO:0006366">
    <property type="term" value="P:transcription by RNA polymerase II"/>
    <property type="evidence" value="ECO:0007669"/>
    <property type="project" value="TreeGrafter"/>
</dbReference>
<dbReference type="GO" id="GO:0003899">
    <property type="term" value="F:DNA-directed RNA polymerase activity"/>
    <property type="evidence" value="ECO:0007669"/>
    <property type="project" value="InterPro"/>
</dbReference>
<dbReference type="PIRSF" id="PIRSF000778">
    <property type="entry name" value="RpoK/RPB6"/>
    <property type="match status" value="1"/>
</dbReference>
<dbReference type="InterPro" id="IPR006110">
    <property type="entry name" value="Pol_omega/Rpo6/RPB6"/>
</dbReference>
<keyword evidence="2" id="KW-0804">Transcription</keyword>
<dbReference type="InterPro" id="IPR006111">
    <property type="entry name" value="Rpo6/Rpb6"/>
</dbReference>
<proteinExistence type="predicted"/>
<dbReference type="GO" id="GO:0006360">
    <property type="term" value="P:transcription by RNA polymerase I"/>
    <property type="evidence" value="ECO:0007669"/>
    <property type="project" value="TreeGrafter"/>
</dbReference>
<protein>
    <recommendedName>
        <fullName evidence="4">DNA-directed RNA polymerase</fullName>
    </recommendedName>
</protein>
<evidence type="ECO:0000256" key="2">
    <source>
        <dbReference type="ARBA" id="ARBA00023163"/>
    </source>
</evidence>
<dbReference type="AlphaFoldDB" id="A0A6C0CHJ0"/>
<dbReference type="GO" id="GO:0042797">
    <property type="term" value="P:tRNA transcription by RNA polymerase III"/>
    <property type="evidence" value="ECO:0007669"/>
    <property type="project" value="TreeGrafter"/>
</dbReference>
<dbReference type="PANTHER" id="PTHR47227:SF5">
    <property type="entry name" value="DNA-DIRECTED RNA POLYMERASES I, II, AND III SUBUNIT RPABC2"/>
    <property type="match status" value="1"/>
</dbReference>
<dbReference type="PANTHER" id="PTHR47227">
    <property type="entry name" value="DNA-DIRECTED RNA POLYMERASE SUBUNIT K"/>
    <property type="match status" value="1"/>
</dbReference>
<sequence length="112" mass="13088">MEELRFESRVLHPEVQSVQRDKVAETLKTERVTEAYYTKYEYTCLVATRAQQIADGARPLISLDGMLTSDPRFVWNVAEREVQEGVLPFIIHRRLPSGISEYWSAMELKIIW</sequence>
<evidence type="ECO:0008006" key="4">
    <source>
        <dbReference type="Google" id="ProtNLM"/>
    </source>
</evidence>
<dbReference type="InterPro" id="IPR036161">
    <property type="entry name" value="RPB6/omega-like_sf"/>
</dbReference>
<dbReference type="GO" id="GO:0005736">
    <property type="term" value="C:RNA polymerase I complex"/>
    <property type="evidence" value="ECO:0007669"/>
    <property type="project" value="TreeGrafter"/>
</dbReference>
<evidence type="ECO:0000313" key="3">
    <source>
        <dbReference type="EMBL" id="QHT03320.1"/>
    </source>
</evidence>
<dbReference type="EMBL" id="MN739409">
    <property type="protein sequence ID" value="QHT03320.1"/>
    <property type="molecule type" value="Genomic_DNA"/>
</dbReference>
<evidence type="ECO:0000256" key="1">
    <source>
        <dbReference type="ARBA" id="ARBA00022478"/>
    </source>
</evidence>
<accession>A0A6C0CHJ0</accession>
<name>A0A6C0CHJ0_9ZZZZ</name>
<dbReference type="GO" id="GO:0003677">
    <property type="term" value="F:DNA binding"/>
    <property type="evidence" value="ECO:0007669"/>
    <property type="project" value="InterPro"/>
</dbReference>
<reference evidence="3" key="1">
    <citation type="journal article" date="2020" name="Nature">
        <title>Giant virus diversity and host interactions through global metagenomics.</title>
        <authorList>
            <person name="Schulz F."/>
            <person name="Roux S."/>
            <person name="Paez-Espino D."/>
            <person name="Jungbluth S."/>
            <person name="Walsh D.A."/>
            <person name="Denef V.J."/>
            <person name="McMahon K.D."/>
            <person name="Konstantinidis K.T."/>
            <person name="Eloe-Fadrosh E.A."/>
            <person name="Kyrpides N.C."/>
            <person name="Woyke T."/>
        </authorList>
    </citation>
    <scope>NUCLEOTIDE SEQUENCE</scope>
    <source>
        <strain evidence="3">GVMAG-M-3300020728-1</strain>
    </source>
</reference>
<dbReference type="SUPFAM" id="SSF63562">
    <property type="entry name" value="RPB6/omega subunit-like"/>
    <property type="match status" value="1"/>
</dbReference>
<dbReference type="GO" id="GO:0005665">
    <property type="term" value="C:RNA polymerase II, core complex"/>
    <property type="evidence" value="ECO:0007669"/>
    <property type="project" value="TreeGrafter"/>
</dbReference>